<evidence type="ECO:0000313" key="1">
    <source>
        <dbReference type="EMBL" id="SEE65131.1"/>
    </source>
</evidence>
<dbReference type="Proteomes" id="UP000182725">
    <property type="component" value="Unassembled WGS sequence"/>
</dbReference>
<protein>
    <recommendedName>
        <fullName evidence="3">DUF559 domain-containing protein</fullName>
    </recommendedName>
</protein>
<dbReference type="EMBL" id="FNTV01000001">
    <property type="protein sequence ID" value="SEE65131.1"/>
    <property type="molecule type" value="Genomic_DNA"/>
</dbReference>
<dbReference type="RefSeq" id="WP_074711547.1">
    <property type="nucleotide sequence ID" value="NZ_FNTV01000001.1"/>
</dbReference>
<evidence type="ECO:0008006" key="3">
    <source>
        <dbReference type="Google" id="ProtNLM"/>
    </source>
</evidence>
<evidence type="ECO:0000313" key="2">
    <source>
        <dbReference type="Proteomes" id="UP000182725"/>
    </source>
</evidence>
<accession>A0A1H5KM14</accession>
<dbReference type="AlphaFoldDB" id="A0A1H5KM14"/>
<gene>
    <name evidence="1" type="ORF">SAMN04489740_2052</name>
</gene>
<reference evidence="1 2" key="1">
    <citation type="submission" date="2016-10" db="EMBL/GenBank/DDBJ databases">
        <authorList>
            <person name="de Groot N.N."/>
        </authorList>
    </citation>
    <scope>NUCLEOTIDE SEQUENCE [LARGE SCALE GENOMIC DNA]</scope>
    <source>
        <strain evidence="1 2">DSM 22274</strain>
    </source>
</reference>
<proteinExistence type="predicted"/>
<name>A0A1H5KM14_9MICC</name>
<sequence length="278" mass="30991">MNEKRDQKNQVLLRVMMAGGGVAKRKDLVAAGVTSWDLHQAQSQELIRRLPGGCFALPDANPVDINLALHQARRTCLSKVADLGLWLLEEPQQIHAAAAHGNKIPGCVVHRVSGGQTLVAILRQCVRCGTQLEALVVLESAVVKNKCTISRLRREFTRRQDTEGRAVVEMIDPQSMSIAETCGRYHLRQAGYNVQGQAYIKDAGHLDLLVDGVLGLEIDGKKYHNDPQSWAEDLRRDTMYVINGVWRLRLPAAVVLYQPGIMLRWVEQALTMIDSKMK</sequence>
<organism evidence="1 2">
    <name type="scientific">Arthrobacter alpinus</name>
    <dbReference type="NCBI Taxonomy" id="656366"/>
    <lineage>
        <taxon>Bacteria</taxon>
        <taxon>Bacillati</taxon>
        <taxon>Actinomycetota</taxon>
        <taxon>Actinomycetes</taxon>
        <taxon>Micrococcales</taxon>
        <taxon>Micrococcaceae</taxon>
        <taxon>Arthrobacter</taxon>
    </lineage>
</organism>